<dbReference type="InterPro" id="IPR050458">
    <property type="entry name" value="LolB"/>
</dbReference>
<dbReference type="PANTHER" id="PTHR30634">
    <property type="entry name" value="OUTER MEMBRANE LOLAB LIPOPROTEIN INSERTION APPARATUS"/>
    <property type="match status" value="1"/>
</dbReference>
<dbReference type="InterPro" id="IPR008912">
    <property type="entry name" value="Uncharacterised_CoxE"/>
</dbReference>
<dbReference type="Pfam" id="PF05762">
    <property type="entry name" value="VWA_CoxE"/>
    <property type="match status" value="1"/>
</dbReference>
<accession>A0A919N3H9</accession>
<dbReference type="InterPro" id="IPR036465">
    <property type="entry name" value="vWFA_dom_sf"/>
</dbReference>
<evidence type="ECO:0000256" key="1">
    <source>
        <dbReference type="SAM" id="MobiDB-lite"/>
    </source>
</evidence>
<proteinExistence type="predicted"/>
<reference evidence="3" key="1">
    <citation type="submission" date="2021-01" db="EMBL/GenBank/DDBJ databases">
        <title>Whole genome shotgun sequence of Actinoplanes siamensis NBRC 109076.</title>
        <authorList>
            <person name="Komaki H."/>
            <person name="Tamura T."/>
        </authorList>
    </citation>
    <scope>NUCLEOTIDE SEQUENCE</scope>
    <source>
        <strain evidence="3">NBRC 109076</strain>
    </source>
</reference>
<evidence type="ECO:0000313" key="3">
    <source>
        <dbReference type="EMBL" id="GIF03674.1"/>
    </source>
</evidence>
<protein>
    <submittedName>
        <fullName evidence="3">VWA domain-containing protein</fullName>
    </submittedName>
</protein>
<dbReference type="Proteomes" id="UP000629619">
    <property type="component" value="Unassembled WGS sequence"/>
</dbReference>
<sequence>MAEAGEAVPGKRTTESGAAAPERRRRWRLVLGGAAEESLGRAEGRDEAMDAALAALYDAGGDADEPTPKRSAGLGGSAPRVARWLGDIREYFPSTVVQVMQADAIDRLDLTRLLLEPEMLAAVEPDVHLAGTLLSLNRVMPEATKEAARQVVRTVVEQLERRIAQQTRAAVSGALNRAARINRPRHADIDWDRTVRANLRHYQPEHRTVIPERLVGYGRRTSAVQRDVILCVDQSGSMASSVVFSGVFAAVLASMRWLRTSLVVFDTAVVDLTERLSDPVEVLFGTQLGGGTDINRALGYGQQLITRPRDSIFVLVSDLYEGGVREEMLRRVAEMTAAGVRVVVLLALSDDGAPAYDHENAAALAALGVPAFACTPDAFPDLMAAAIERRDLMAFAERFADRKASGTVS</sequence>
<name>A0A919N3H9_9ACTN</name>
<dbReference type="GO" id="GO:0016787">
    <property type="term" value="F:hydrolase activity"/>
    <property type="evidence" value="ECO:0007669"/>
    <property type="project" value="InterPro"/>
</dbReference>
<dbReference type="SUPFAM" id="SSF53300">
    <property type="entry name" value="vWA-like"/>
    <property type="match status" value="1"/>
</dbReference>
<dbReference type="RefSeq" id="WP_203677371.1">
    <property type="nucleotide sequence ID" value="NZ_BOMW01000012.1"/>
</dbReference>
<keyword evidence="4" id="KW-1185">Reference proteome</keyword>
<dbReference type="Gene3D" id="3.40.50.410">
    <property type="entry name" value="von Willebrand factor, type A domain"/>
    <property type="match status" value="1"/>
</dbReference>
<dbReference type="PANTHER" id="PTHR30634:SF16">
    <property type="entry name" value="OUTER-MEMBRANE LIPOPROTEIN LOLB"/>
    <property type="match status" value="1"/>
</dbReference>
<evidence type="ECO:0000313" key="4">
    <source>
        <dbReference type="Proteomes" id="UP000629619"/>
    </source>
</evidence>
<dbReference type="CDD" id="cd01462">
    <property type="entry name" value="VWA_YIEM_type"/>
    <property type="match status" value="1"/>
</dbReference>
<dbReference type="InterPro" id="IPR002035">
    <property type="entry name" value="VWF_A"/>
</dbReference>
<comment type="caution">
    <text evidence="3">The sequence shown here is derived from an EMBL/GenBank/DDBJ whole genome shotgun (WGS) entry which is preliminary data.</text>
</comment>
<gene>
    <name evidence="3" type="ORF">Asi03nite_12120</name>
</gene>
<organism evidence="3 4">
    <name type="scientific">Actinoplanes siamensis</name>
    <dbReference type="NCBI Taxonomy" id="1223317"/>
    <lineage>
        <taxon>Bacteria</taxon>
        <taxon>Bacillati</taxon>
        <taxon>Actinomycetota</taxon>
        <taxon>Actinomycetes</taxon>
        <taxon>Micromonosporales</taxon>
        <taxon>Micromonosporaceae</taxon>
        <taxon>Actinoplanes</taxon>
    </lineage>
</organism>
<dbReference type="AlphaFoldDB" id="A0A919N3H9"/>
<evidence type="ECO:0000259" key="2">
    <source>
        <dbReference type="SMART" id="SM00327"/>
    </source>
</evidence>
<dbReference type="SMART" id="SM00327">
    <property type="entry name" value="VWA"/>
    <property type="match status" value="1"/>
</dbReference>
<feature type="region of interest" description="Disordered" evidence="1">
    <location>
        <begin position="1"/>
        <end position="21"/>
    </location>
</feature>
<feature type="domain" description="VWFA" evidence="2">
    <location>
        <begin position="225"/>
        <end position="384"/>
    </location>
</feature>
<dbReference type="EMBL" id="BOMW01000012">
    <property type="protein sequence ID" value="GIF03674.1"/>
    <property type="molecule type" value="Genomic_DNA"/>
</dbReference>